<dbReference type="GO" id="GO:0017168">
    <property type="term" value="F:5-oxoprolinase (ATP-hydrolyzing) activity"/>
    <property type="evidence" value="ECO:0007669"/>
    <property type="project" value="TreeGrafter"/>
</dbReference>
<dbReference type="GO" id="GO:0006749">
    <property type="term" value="P:glutathione metabolic process"/>
    <property type="evidence" value="ECO:0007669"/>
    <property type="project" value="TreeGrafter"/>
</dbReference>
<dbReference type="GO" id="GO:0005829">
    <property type="term" value="C:cytosol"/>
    <property type="evidence" value="ECO:0007669"/>
    <property type="project" value="TreeGrafter"/>
</dbReference>
<name>A0A382W9W0_9ZZZZ</name>
<protein>
    <recommendedName>
        <fullName evidence="1">Hydantoinase B/oxoprolinase domain-containing protein</fullName>
    </recommendedName>
</protein>
<evidence type="ECO:0000313" key="2">
    <source>
        <dbReference type="EMBL" id="SVD54908.1"/>
    </source>
</evidence>
<dbReference type="PANTHER" id="PTHR11365">
    <property type="entry name" value="5-OXOPROLINASE RELATED"/>
    <property type="match status" value="1"/>
</dbReference>
<dbReference type="PANTHER" id="PTHR11365:SF23">
    <property type="entry name" value="HYPOTHETICAL 5-OXOPROLINASE (EUROFUNG)-RELATED"/>
    <property type="match status" value="1"/>
</dbReference>
<dbReference type="Pfam" id="PF02538">
    <property type="entry name" value="Hydantoinase_B"/>
    <property type="match status" value="1"/>
</dbReference>
<proteinExistence type="predicted"/>
<dbReference type="AlphaFoldDB" id="A0A382W9W0"/>
<organism evidence="2">
    <name type="scientific">marine metagenome</name>
    <dbReference type="NCBI Taxonomy" id="408172"/>
    <lineage>
        <taxon>unclassified sequences</taxon>
        <taxon>metagenomes</taxon>
        <taxon>ecological metagenomes</taxon>
    </lineage>
</organism>
<sequence length="279" mass="30050">AMNELLEYGETMARAALAELPKGVFEAADKIDSDGHGNGPFDVQVKVTITDDEFIVDFTGSSPQVAGPINNPRTSTNSRVRAIFRAVTAPNLPTNGGFFRPLKTICPDGTVFSAIRPAPTSTYWEAGGYVTDLVWQALAPHLPERLPAGCFLSVCATIISATDPHTGDLRLLVEPLVGGWGAGHERDGDRGQFCQGNGLTYNIPIEVTEQRYPVRVRNYSFHTEPGGAGEFRGGNGVVIDYEILAKQAWLTAILGRHDHPPWGICGGHAGSGNEIRILR</sequence>
<reference evidence="2" key="1">
    <citation type="submission" date="2018-05" db="EMBL/GenBank/DDBJ databases">
        <authorList>
            <person name="Lanie J.A."/>
            <person name="Ng W.-L."/>
            <person name="Kazmierczak K.M."/>
            <person name="Andrzejewski T.M."/>
            <person name="Davidsen T.M."/>
            <person name="Wayne K.J."/>
            <person name="Tettelin H."/>
            <person name="Glass J.I."/>
            <person name="Rusch D."/>
            <person name="Podicherti R."/>
            <person name="Tsui H.-C.T."/>
            <person name="Winkler M.E."/>
        </authorList>
    </citation>
    <scope>NUCLEOTIDE SEQUENCE</scope>
</reference>
<gene>
    <name evidence="2" type="ORF">METZ01_LOCUS407762</name>
</gene>
<accession>A0A382W9W0</accession>
<feature type="non-terminal residue" evidence="2">
    <location>
        <position position="1"/>
    </location>
</feature>
<dbReference type="InterPro" id="IPR003692">
    <property type="entry name" value="Hydantoinase_B"/>
</dbReference>
<feature type="domain" description="Hydantoinase B/oxoprolinase" evidence="1">
    <location>
        <begin position="1"/>
        <end position="274"/>
    </location>
</feature>
<dbReference type="EMBL" id="UINC01157747">
    <property type="protein sequence ID" value="SVD54908.1"/>
    <property type="molecule type" value="Genomic_DNA"/>
</dbReference>
<dbReference type="InterPro" id="IPR045079">
    <property type="entry name" value="Oxoprolinase-like"/>
</dbReference>
<evidence type="ECO:0000259" key="1">
    <source>
        <dbReference type="Pfam" id="PF02538"/>
    </source>
</evidence>
<feature type="non-terminal residue" evidence="2">
    <location>
        <position position="279"/>
    </location>
</feature>